<keyword evidence="2" id="KW-1133">Transmembrane helix</keyword>
<feature type="transmembrane region" description="Helical" evidence="2">
    <location>
        <begin position="107"/>
        <end position="130"/>
    </location>
</feature>
<sequence length="488" mass="53393">MSGRFRNFAPLAAIVFFALLQCIPAALNGFPFVFFDTHGYYDAGEAVTGVVVKSERADPLSNDAPSNISVTTTEAGDPPDENAGNDGGKKLIQMSRSPYYGVILFNLWQVSPFLIVLFQSLIIALVVWLVCREVCPKRPVSAFLAAGVVCAALTPLPYFTSYSMPDVFSGLIPLIIFLLCYRTGTLSRSAFVFLWGLLVAVILFHSSHILVSLGLILFVTLLAVSRKYRPRISGWIGVTSAFATGILGVFLFAFVAYTVFGSWPVNPPFLTARGIEDGPVARMIEQGCDPDEFAICAARPLPNTDSTLFLWQGDSFYQQADPEMKTRLAREDAAVFLTAAGKWPGLQFTASARNFLTQIRKFGLFEFKTAKRVFREAAPSFMTQSELAAYGDSRAVSGRYPFEALSIVVYLSALAGLAMVLYLVSRADTDRSLRILVVLVLVTMVGNALVTGVLSDPHHRYQARIIWLLPLLATLLVFRTGATGRKPG</sequence>
<gene>
    <name evidence="3" type="ORF">M3P21_17215</name>
</gene>
<feature type="transmembrane region" description="Helical" evidence="2">
    <location>
        <begin position="404"/>
        <end position="424"/>
    </location>
</feature>
<feature type="region of interest" description="Disordered" evidence="1">
    <location>
        <begin position="58"/>
        <end position="88"/>
    </location>
</feature>
<dbReference type="RefSeq" id="WP_249711891.1">
    <property type="nucleotide sequence ID" value="NZ_JAMFMB010000025.1"/>
</dbReference>
<keyword evidence="2" id="KW-0472">Membrane</keyword>
<organism evidence="3 4">
    <name type="scientific">Ruegeria spongiae</name>
    <dbReference type="NCBI Taxonomy" id="2942209"/>
    <lineage>
        <taxon>Bacteria</taxon>
        <taxon>Pseudomonadati</taxon>
        <taxon>Pseudomonadota</taxon>
        <taxon>Alphaproteobacteria</taxon>
        <taxon>Rhodobacterales</taxon>
        <taxon>Roseobacteraceae</taxon>
        <taxon>Ruegeria</taxon>
    </lineage>
</organism>
<accession>A0ABT0Q5X2</accession>
<feature type="compositionally biased region" description="Polar residues" evidence="1">
    <location>
        <begin position="63"/>
        <end position="74"/>
    </location>
</feature>
<evidence type="ECO:0000313" key="3">
    <source>
        <dbReference type="EMBL" id="MCL6285271.1"/>
    </source>
</evidence>
<reference evidence="3" key="1">
    <citation type="submission" date="2022-05" db="EMBL/GenBank/DDBJ databases">
        <authorList>
            <person name="Park J.-S."/>
        </authorList>
    </citation>
    <scope>NUCLEOTIDE SEQUENCE</scope>
    <source>
        <strain evidence="3">2012CJ41-6</strain>
    </source>
</reference>
<dbReference type="Proteomes" id="UP001203880">
    <property type="component" value="Unassembled WGS sequence"/>
</dbReference>
<dbReference type="EMBL" id="JAMFMB010000025">
    <property type="protein sequence ID" value="MCL6285271.1"/>
    <property type="molecule type" value="Genomic_DNA"/>
</dbReference>
<feature type="transmembrane region" description="Helical" evidence="2">
    <location>
        <begin position="192"/>
        <end position="223"/>
    </location>
</feature>
<keyword evidence="4" id="KW-1185">Reference proteome</keyword>
<feature type="transmembrane region" description="Helical" evidence="2">
    <location>
        <begin position="142"/>
        <end position="160"/>
    </location>
</feature>
<feature type="transmembrane region" description="Helical" evidence="2">
    <location>
        <begin position="235"/>
        <end position="260"/>
    </location>
</feature>
<evidence type="ECO:0000256" key="1">
    <source>
        <dbReference type="SAM" id="MobiDB-lite"/>
    </source>
</evidence>
<evidence type="ECO:0000313" key="4">
    <source>
        <dbReference type="Proteomes" id="UP001203880"/>
    </source>
</evidence>
<comment type="caution">
    <text evidence="3">The sequence shown here is derived from an EMBL/GenBank/DDBJ whole genome shotgun (WGS) entry which is preliminary data.</text>
</comment>
<feature type="transmembrane region" description="Helical" evidence="2">
    <location>
        <begin position="436"/>
        <end position="455"/>
    </location>
</feature>
<evidence type="ECO:0008006" key="5">
    <source>
        <dbReference type="Google" id="ProtNLM"/>
    </source>
</evidence>
<evidence type="ECO:0000256" key="2">
    <source>
        <dbReference type="SAM" id="Phobius"/>
    </source>
</evidence>
<keyword evidence="2" id="KW-0812">Transmembrane</keyword>
<feature type="transmembrane region" description="Helical" evidence="2">
    <location>
        <begin position="461"/>
        <end position="478"/>
    </location>
</feature>
<name>A0ABT0Q5X2_9RHOB</name>
<proteinExistence type="predicted"/>
<protein>
    <recommendedName>
        <fullName evidence="5">Glycosyltransferase RgtA/B/C/D-like domain-containing protein</fullName>
    </recommendedName>
</protein>